<organism evidence="1 2">
    <name type="scientific">Dallia pectoralis</name>
    <name type="common">Alaska blackfish</name>
    <dbReference type="NCBI Taxonomy" id="75939"/>
    <lineage>
        <taxon>Eukaryota</taxon>
        <taxon>Metazoa</taxon>
        <taxon>Chordata</taxon>
        <taxon>Craniata</taxon>
        <taxon>Vertebrata</taxon>
        <taxon>Euteleostomi</taxon>
        <taxon>Actinopterygii</taxon>
        <taxon>Neopterygii</taxon>
        <taxon>Teleostei</taxon>
        <taxon>Protacanthopterygii</taxon>
        <taxon>Esociformes</taxon>
        <taxon>Umbridae</taxon>
        <taxon>Dallia</taxon>
    </lineage>
</organism>
<protein>
    <submittedName>
        <fullName evidence="1">Uncharacterized protein</fullName>
    </submittedName>
</protein>
<accession>A0ACC2F886</accession>
<keyword evidence="2" id="KW-1185">Reference proteome</keyword>
<gene>
    <name evidence="1" type="ORF">DPEC_G00327940</name>
</gene>
<evidence type="ECO:0000313" key="2">
    <source>
        <dbReference type="Proteomes" id="UP001157502"/>
    </source>
</evidence>
<dbReference type="Proteomes" id="UP001157502">
    <property type="component" value="Chromosome 32"/>
</dbReference>
<comment type="caution">
    <text evidence="1">The sequence shown here is derived from an EMBL/GenBank/DDBJ whole genome shotgun (WGS) entry which is preliminary data.</text>
</comment>
<dbReference type="EMBL" id="CM055759">
    <property type="protein sequence ID" value="KAJ7987579.1"/>
    <property type="molecule type" value="Genomic_DNA"/>
</dbReference>
<sequence>MMVADPWQSVAALVAVGPRGRLFAPGPGSLPARSTDTLDRPGNAPAPVPLLSRHTGSWIPAECTCACRRRQQQQDHLETGTRGGGPLTPHM</sequence>
<reference evidence="1" key="1">
    <citation type="submission" date="2021-05" db="EMBL/GenBank/DDBJ databases">
        <authorList>
            <person name="Pan Q."/>
            <person name="Jouanno E."/>
            <person name="Zahm M."/>
            <person name="Klopp C."/>
            <person name="Cabau C."/>
            <person name="Louis A."/>
            <person name="Berthelot C."/>
            <person name="Parey E."/>
            <person name="Roest Crollius H."/>
            <person name="Montfort J."/>
            <person name="Robinson-Rechavi M."/>
            <person name="Bouchez O."/>
            <person name="Lampietro C."/>
            <person name="Lopez Roques C."/>
            <person name="Donnadieu C."/>
            <person name="Postlethwait J."/>
            <person name="Bobe J."/>
            <person name="Dillon D."/>
            <person name="Chandos A."/>
            <person name="von Hippel F."/>
            <person name="Guiguen Y."/>
        </authorList>
    </citation>
    <scope>NUCLEOTIDE SEQUENCE</scope>
    <source>
        <strain evidence="1">YG-Jan2019</strain>
    </source>
</reference>
<name>A0ACC2F886_DALPE</name>
<proteinExistence type="predicted"/>
<evidence type="ECO:0000313" key="1">
    <source>
        <dbReference type="EMBL" id="KAJ7987579.1"/>
    </source>
</evidence>